<dbReference type="PANTHER" id="PTHR30055">
    <property type="entry name" value="HTH-TYPE TRANSCRIPTIONAL REGULATOR RUTR"/>
    <property type="match status" value="1"/>
</dbReference>
<evidence type="ECO:0000256" key="3">
    <source>
        <dbReference type="ARBA" id="ARBA00023163"/>
    </source>
</evidence>
<dbReference type="Gene3D" id="1.10.10.60">
    <property type="entry name" value="Homeodomain-like"/>
    <property type="match status" value="1"/>
</dbReference>
<organism evidence="6 7">
    <name type="scientific">Actinomycetospora corticicola</name>
    <dbReference type="NCBI Taxonomy" id="663602"/>
    <lineage>
        <taxon>Bacteria</taxon>
        <taxon>Bacillati</taxon>
        <taxon>Actinomycetota</taxon>
        <taxon>Actinomycetes</taxon>
        <taxon>Pseudonocardiales</taxon>
        <taxon>Pseudonocardiaceae</taxon>
        <taxon>Actinomycetospora</taxon>
    </lineage>
</organism>
<name>A0A7Y9J667_9PSEU</name>
<dbReference type="SUPFAM" id="SSF46689">
    <property type="entry name" value="Homeodomain-like"/>
    <property type="match status" value="1"/>
</dbReference>
<keyword evidence="1" id="KW-0805">Transcription regulation</keyword>
<keyword evidence="2 4" id="KW-0238">DNA-binding</keyword>
<evidence type="ECO:0000259" key="5">
    <source>
        <dbReference type="PROSITE" id="PS50977"/>
    </source>
</evidence>
<dbReference type="InterPro" id="IPR050109">
    <property type="entry name" value="HTH-type_TetR-like_transc_reg"/>
</dbReference>
<dbReference type="InterPro" id="IPR001647">
    <property type="entry name" value="HTH_TetR"/>
</dbReference>
<evidence type="ECO:0000313" key="7">
    <source>
        <dbReference type="Proteomes" id="UP000535890"/>
    </source>
</evidence>
<feature type="domain" description="HTH tetR-type" evidence="5">
    <location>
        <begin position="11"/>
        <end position="71"/>
    </location>
</feature>
<dbReference type="GO" id="GO:0003700">
    <property type="term" value="F:DNA-binding transcription factor activity"/>
    <property type="evidence" value="ECO:0007669"/>
    <property type="project" value="TreeGrafter"/>
</dbReference>
<dbReference type="Pfam" id="PF00440">
    <property type="entry name" value="TetR_N"/>
    <property type="match status" value="1"/>
</dbReference>
<dbReference type="PROSITE" id="PS50977">
    <property type="entry name" value="HTH_TETR_2"/>
    <property type="match status" value="1"/>
</dbReference>
<dbReference type="GO" id="GO:0000976">
    <property type="term" value="F:transcription cis-regulatory region binding"/>
    <property type="evidence" value="ECO:0007669"/>
    <property type="project" value="TreeGrafter"/>
</dbReference>
<evidence type="ECO:0000256" key="4">
    <source>
        <dbReference type="PROSITE-ProRule" id="PRU00335"/>
    </source>
</evidence>
<protein>
    <submittedName>
        <fullName evidence="6">AcrR family transcriptional regulator</fullName>
    </submittedName>
</protein>
<evidence type="ECO:0000313" key="6">
    <source>
        <dbReference type="EMBL" id="NYD36923.1"/>
    </source>
</evidence>
<proteinExistence type="predicted"/>
<dbReference type="Gene3D" id="1.10.357.10">
    <property type="entry name" value="Tetracycline Repressor, domain 2"/>
    <property type="match status" value="1"/>
</dbReference>
<keyword evidence="3" id="KW-0804">Transcription</keyword>
<evidence type="ECO:0000256" key="2">
    <source>
        <dbReference type="ARBA" id="ARBA00023125"/>
    </source>
</evidence>
<dbReference type="InterPro" id="IPR009057">
    <property type="entry name" value="Homeodomain-like_sf"/>
</dbReference>
<dbReference type="Proteomes" id="UP000535890">
    <property type="component" value="Unassembled WGS sequence"/>
</dbReference>
<accession>A0A7Y9J667</accession>
<dbReference type="PRINTS" id="PR00455">
    <property type="entry name" value="HTHTETR"/>
</dbReference>
<reference evidence="6 7" key="1">
    <citation type="submission" date="2020-07" db="EMBL/GenBank/DDBJ databases">
        <title>Sequencing the genomes of 1000 actinobacteria strains.</title>
        <authorList>
            <person name="Klenk H.-P."/>
        </authorList>
    </citation>
    <scope>NUCLEOTIDE SEQUENCE [LARGE SCALE GENOMIC DNA]</scope>
    <source>
        <strain evidence="6 7">DSM 45772</strain>
    </source>
</reference>
<gene>
    <name evidence="6" type="ORF">BJ983_003025</name>
</gene>
<dbReference type="EMBL" id="JACCBN010000001">
    <property type="protein sequence ID" value="NYD36923.1"/>
    <property type="molecule type" value="Genomic_DNA"/>
</dbReference>
<dbReference type="RefSeq" id="WP_179794535.1">
    <property type="nucleotide sequence ID" value="NZ_BAABHP010000021.1"/>
</dbReference>
<keyword evidence="7" id="KW-1185">Reference proteome</keyword>
<dbReference type="AlphaFoldDB" id="A0A7Y9J667"/>
<dbReference type="PANTHER" id="PTHR30055:SF234">
    <property type="entry name" value="HTH-TYPE TRANSCRIPTIONAL REGULATOR BETI"/>
    <property type="match status" value="1"/>
</dbReference>
<evidence type="ECO:0000256" key="1">
    <source>
        <dbReference type="ARBA" id="ARBA00023015"/>
    </source>
</evidence>
<sequence length="201" mass="21670">MVQGLRERKKQATRAHISAVATQLFIEQGFEATTIAQIAERAEVAKMTVTNYFPLKEDLFFDRAPEIVALLAEVVSRRPAGTTPAGAVREAYLEGLDARWPPLGFGSADFVHAIAASPALQARGRSMLADQEAALAAVLVAEAQEADPDDDGLDARLEAARLAGIVRVLVAELVGRVIAGEPEEAVLERVRQAACEHFRSR</sequence>
<comment type="caution">
    <text evidence="6">The sequence shown here is derived from an EMBL/GenBank/DDBJ whole genome shotgun (WGS) entry which is preliminary data.</text>
</comment>
<feature type="DNA-binding region" description="H-T-H motif" evidence="4">
    <location>
        <begin position="34"/>
        <end position="53"/>
    </location>
</feature>